<dbReference type="SUPFAM" id="SSF52317">
    <property type="entry name" value="Class I glutamine amidotransferase-like"/>
    <property type="match status" value="1"/>
</dbReference>
<dbReference type="KEGG" id="mgel:G5B37_03150"/>
<evidence type="ECO:0000259" key="2">
    <source>
        <dbReference type="Pfam" id="PF07584"/>
    </source>
</evidence>
<keyword evidence="1" id="KW-0472">Membrane</keyword>
<feature type="domain" description="Aerotolerance regulator N-terminal" evidence="2">
    <location>
        <begin position="1"/>
        <end position="76"/>
    </location>
</feature>
<dbReference type="EMBL" id="CP049057">
    <property type="protein sequence ID" value="QIE58590.1"/>
    <property type="molecule type" value="Genomic_DNA"/>
</dbReference>
<proteinExistence type="predicted"/>
<evidence type="ECO:0000313" key="3">
    <source>
        <dbReference type="EMBL" id="QIE58590.1"/>
    </source>
</evidence>
<keyword evidence="4" id="KW-1185">Reference proteome</keyword>
<sequence length="641" mass="71661">MQFKHPELLYALFLLLIPIIIHLFQLRKFQKIAFTNVAFLKKVNIQTRKSSQLKKWLTLLLRLLALAFIILAFAQPFTASKTALNSKKETVVYLDNSFSMQAKGANGPLLQRAKQQLYDEATGDSKISWLTNTTQQKNTSIQDFKSAVLETPYVAKQLTPDEVILKANQLFSKDVGSDKRLLWISDFQSNGVPPNVPTNISVEAVQLQPQNFNNVSIDTAYIASQNASTIKLNVSVSAMGTTPASVAVSLFNGNALVAKSAVDFSAKKENTVTFDVDANTVFKGKLTIDDANLSYDNSLYFSINTPKKIKVLSISESNAAFLQRIFDNSEFEYVAQTANQQDYNAFSDQNFIVLNELESIPNSLVTAVADFVTKGGSILIIPSEEGRLQEYNTLLNRLQVGNFDGIAKQEKKITQIVFSHPLYKDVFERQVANFQYPKVNAYYPTSTNATAALKFEDGKPFIIQQGSVYVGTAAFNDGNSNFKSSPLIVPTLLNMAQQSLPITQLYYHTGVQNTYAVPVNLVQDEIVTLKDSVSNFVPLQQAKANKVLITTTDEPGIAGIFGIENNGTFLEDVSYNFPRSESNLTYLDVGDWQNVRNYDSIETLFDTLTEENSITSFWKWFVIFALLFLILEMLVLKFYKN</sequence>
<feature type="transmembrane region" description="Helical" evidence="1">
    <location>
        <begin position="56"/>
        <end position="77"/>
    </location>
</feature>
<protein>
    <recommendedName>
        <fullName evidence="2">Aerotolerance regulator N-terminal domain-containing protein</fullName>
    </recommendedName>
</protein>
<evidence type="ECO:0000313" key="4">
    <source>
        <dbReference type="Proteomes" id="UP000505306"/>
    </source>
</evidence>
<dbReference type="PANTHER" id="PTHR37464:SF1">
    <property type="entry name" value="BLL2463 PROTEIN"/>
    <property type="match status" value="1"/>
</dbReference>
<reference evidence="3 4" key="1">
    <citation type="submission" date="2020-02" db="EMBL/GenBank/DDBJ databases">
        <title>Complete genome sequence of Flavobacteriaceae bacterium.</title>
        <authorList>
            <person name="Kim S.-J."/>
            <person name="Kim Y.-S."/>
            <person name="Kim K.-H."/>
        </authorList>
    </citation>
    <scope>NUCLEOTIDE SEQUENCE [LARGE SCALE GENOMIC DNA]</scope>
    <source>
        <strain evidence="3 4">RR4-40</strain>
    </source>
</reference>
<dbReference type="NCBIfam" id="TIGR02226">
    <property type="entry name" value="two_anch"/>
    <property type="match status" value="1"/>
</dbReference>
<dbReference type="Proteomes" id="UP000505306">
    <property type="component" value="Chromosome"/>
</dbReference>
<feature type="transmembrane region" description="Helical" evidence="1">
    <location>
        <begin position="617"/>
        <end position="639"/>
    </location>
</feature>
<evidence type="ECO:0000256" key="1">
    <source>
        <dbReference type="SAM" id="Phobius"/>
    </source>
</evidence>
<dbReference type="InterPro" id="IPR024163">
    <property type="entry name" value="Aerotolerance_reg_N"/>
</dbReference>
<name>A0A6G6GJB4_9FLAO</name>
<dbReference type="Pfam" id="PF07584">
    <property type="entry name" value="BatA"/>
    <property type="match status" value="1"/>
</dbReference>
<keyword evidence="1" id="KW-1133">Transmembrane helix</keyword>
<dbReference type="InterPro" id="IPR011933">
    <property type="entry name" value="Double_TM_dom"/>
</dbReference>
<dbReference type="AlphaFoldDB" id="A0A6G6GJB4"/>
<feature type="transmembrane region" description="Helical" evidence="1">
    <location>
        <begin position="6"/>
        <end position="24"/>
    </location>
</feature>
<dbReference type="PANTHER" id="PTHR37464">
    <property type="entry name" value="BLL2463 PROTEIN"/>
    <property type="match status" value="1"/>
</dbReference>
<organism evidence="3 4">
    <name type="scientific">Rasiella rasia</name>
    <dbReference type="NCBI Taxonomy" id="2744027"/>
    <lineage>
        <taxon>Bacteria</taxon>
        <taxon>Pseudomonadati</taxon>
        <taxon>Bacteroidota</taxon>
        <taxon>Flavobacteriia</taxon>
        <taxon>Flavobacteriales</taxon>
        <taxon>Flavobacteriaceae</taxon>
        <taxon>Rasiella</taxon>
    </lineage>
</organism>
<dbReference type="RefSeq" id="WP_164678623.1">
    <property type="nucleotide sequence ID" value="NZ_CP049057.1"/>
</dbReference>
<gene>
    <name evidence="3" type="ORF">G5B37_03150</name>
</gene>
<dbReference type="InterPro" id="IPR029062">
    <property type="entry name" value="Class_I_gatase-like"/>
</dbReference>
<accession>A0A6G6GJB4</accession>
<keyword evidence="1" id="KW-0812">Transmembrane</keyword>